<dbReference type="PANTHER" id="PTHR33177:SF79">
    <property type="entry name" value="LITAF DOMAIN-CONTAINING PROTEIN"/>
    <property type="match status" value="1"/>
</dbReference>
<keyword evidence="3" id="KW-1185">Reference proteome</keyword>
<protein>
    <recommendedName>
        <fullName evidence="1">GIR1-like zinc ribbon domain-containing protein</fullName>
    </recommendedName>
</protein>
<feature type="domain" description="GIR1-like zinc ribbon" evidence="1">
    <location>
        <begin position="56"/>
        <end position="91"/>
    </location>
</feature>
<dbReference type="InterPro" id="IPR056440">
    <property type="entry name" value="Zn-ribbon_GIR1"/>
</dbReference>
<name>A0AAN9Q7X4_CANGL</name>
<proteinExistence type="predicted"/>
<dbReference type="Proteomes" id="UP001367508">
    <property type="component" value="Unassembled WGS sequence"/>
</dbReference>
<sequence>MSEGVRNCSLEFGANLSLPPAENTAELSTSSSIGTCSSEGSCLSSDSEADEEMKVMVLVGCVQCLMYVLLSKADPNPKCPKCKSTALLHFLNNKQNANKRNR</sequence>
<accession>A0AAN9Q7X4</accession>
<dbReference type="InterPro" id="IPR055281">
    <property type="entry name" value="GIR1-2/SIED1"/>
</dbReference>
<dbReference type="PANTHER" id="PTHR33177">
    <property type="entry name" value="PUTATIVE-RELATED"/>
    <property type="match status" value="1"/>
</dbReference>
<reference evidence="2 3" key="1">
    <citation type="submission" date="2024-01" db="EMBL/GenBank/DDBJ databases">
        <title>The genomes of 5 underutilized Papilionoideae crops provide insights into root nodulation and disease resistanc.</title>
        <authorList>
            <person name="Jiang F."/>
        </authorList>
    </citation>
    <scope>NUCLEOTIDE SEQUENCE [LARGE SCALE GENOMIC DNA]</scope>
    <source>
        <strain evidence="2">LVBAO_FW01</strain>
        <tissue evidence="2">Leaves</tissue>
    </source>
</reference>
<dbReference type="EMBL" id="JAYMYQ010000006">
    <property type="protein sequence ID" value="KAK7324844.1"/>
    <property type="molecule type" value="Genomic_DNA"/>
</dbReference>
<evidence type="ECO:0000313" key="3">
    <source>
        <dbReference type="Proteomes" id="UP001367508"/>
    </source>
</evidence>
<evidence type="ECO:0000313" key="2">
    <source>
        <dbReference type="EMBL" id="KAK7324844.1"/>
    </source>
</evidence>
<organism evidence="2 3">
    <name type="scientific">Canavalia gladiata</name>
    <name type="common">Sword bean</name>
    <name type="synonym">Dolichos gladiatus</name>
    <dbReference type="NCBI Taxonomy" id="3824"/>
    <lineage>
        <taxon>Eukaryota</taxon>
        <taxon>Viridiplantae</taxon>
        <taxon>Streptophyta</taxon>
        <taxon>Embryophyta</taxon>
        <taxon>Tracheophyta</taxon>
        <taxon>Spermatophyta</taxon>
        <taxon>Magnoliopsida</taxon>
        <taxon>eudicotyledons</taxon>
        <taxon>Gunneridae</taxon>
        <taxon>Pentapetalae</taxon>
        <taxon>rosids</taxon>
        <taxon>fabids</taxon>
        <taxon>Fabales</taxon>
        <taxon>Fabaceae</taxon>
        <taxon>Papilionoideae</taxon>
        <taxon>50 kb inversion clade</taxon>
        <taxon>NPAAA clade</taxon>
        <taxon>indigoferoid/millettioid clade</taxon>
        <taxon>Phaseoleae</taxon>
        <taxon>Canavalia</taxon>
    </lineage>
</organism>
<evidence type="ECO:0000259" key="1">
    <source>
        <dbReference type="Pfam" id="PF24747"/>
    </source>
</evidence>
<comment type="caution">
    <text evidence="2">The sequence shown here is derived from an EMBL/GenBank/DDBJ whole genome shotgun (WGS) entry which is preliminary data.</text>
</comment>
<dbReference type="AlphaFoldDB" id="A0AAN9Q7X4"/>
<dbReference type="Pfam" id="PF24747">
    <property type="entry name" value="Zn-ribbon_GIR1"/>
    <property type="match status" value="1"/>
</dbReference>
<gene>
    <name evidence="2" type="ORF">VNO77_28722</name>
</gene>